<dbReference type="EMBL" id="LNYP01000029">
    <property type="protein sequence ID" value="KTD38099.1"/>
    <property type="molecule type" value="Genomic_DNA"/>
</dbReference>
<dbReference type="AlphaFoldDB" id="A0A0W0X0M4"/>
<dbReference type="PROSITE" id="PS00409">
    <property type="entry name" value="PROKAR_NTER_METHYL"/>
    <property type="match status" value="1"/>
</dbReference>
<reference evidence="3 4" key="1">
    <citation type="submission" date="2015-11" db="EMBL/GenBank/DDBJ databases">
        <title>Genomic analysis of 38 Legionella species identifies large and diverse effector repertoires.</title>
        <authorList>
            <person name="Burstein D."/>
            <person name="Amaro F."/>
            <person name="Zusman T."/>
            <person name="Lifshitz Z."/>
            <person name="Cohen O."/>
            <person name="Gilbert J.A."/>
            <person name="Pupko T."/>
            <person name="Shuman H.A."/>
            <person name="Segal G."/>
        </authorList>
    </citation>
    <scope>NUCLEOTIDE SEQUENCE [LARGE SCALE GENOMIC DNA]</scope>
    <source>
        <strain evidence="3 4">Oak Ridge-10</strain>
    </source>
</reference>
<accession>A0A0W0X0M4</accession>
<dbReference type="GO" id="GO:0015628">
    <property type="term" value="P:protein secretion by the type II secretion system"/>
    <property type="evidence" value="ECO:0007669"/>
    <property type="project" value="InterPro"/>
</dbReference>
<keyword evidence="2" id="KW-0812">Transmembrane</keyword>
<dbReference type="GO" id="GO:0043683">
    <property type="term" value="P:type IV pilus assembly"/>
    <property type="evidence" value="ECO:0007669"/>
    <property type="project" value="InterPro"/>
</dbReference>
<proteinExistence type="predicted"/>
<keyword evidence="2" id="KW-0472">Membrane</keyword>
<dbReference type="InterPro" id="IPR045584">
    <property type="entry name" value="Pilin-like"/>
</dbReference>
<dbReference type="InterPro" id="IPR031982">
    <property type="entry name" value="PilE-like"/>
</dbReference>
<evidence type="ECO:0000313" key="3">
    <source>
        <dbReference type="EMBL" id="KTD38099.1"/>
    </source>
</evidence>
<keyword evidence="2" id="KW-1133">Transmembrane helix</keyword>
<comment type="caution">
    <text evidence="3">The sequence shown here is derived from an EMBL/GenBank/DDBJ whole genome shotgun (WGS) entry which is preliminary data.</text>
</comment>
<evidence type="ECO:0000256" key="2">
    <source>
        <dbReference type="SAM" id="Phobius"/>
    </source>
</evidence>
<dbReference type="PANTHER" id="PTHR30093">
    <property type="entry name" value="GENERAL SECRETION PATHWAY PROTEIN G"/>
    <property type="match status" value="1"/>
</dbReference>
<dbReference type="FunFam" id="3.30.700.10:FF:000002">
    <property type="entry name" value="Type 4 fimbrial biogenesis protein PilE"/>
    <property type="match status" value="1"/>
</dbReference>
<dbReference type="InterPro" id="IPR012902">
    <property type="entry name" value="N_methyl_site"/>
</dbReference>
<keyword evidence="1" id="KW-0488">Methylation</keyword>
<dbReference type="PRINTS" id="PR00813">
    <property type="entry name" value="BCTERIALGSPG"/>
</dbReference>
<feature type="transmembrane region" description="Helical" evidence="2">
    <location>
        <begin position="6"/>
        <end position="28"/>
    </location>
</feature>
<dbReference type="RefSeq" id="WP_025385444.1">
    <property type="nucleotide sequence ID" value="NZ_LCUA01000002.1"/>
</dbReference>
<dbReference type="PATRIC" id="fig|29423.5.peg.1860"/>
<evidence type="ECO:0000313" key="4">
    <source>
        <dbReference type="Proteomes" id="UP000054858"/>
    </source>
</evidence>
<protein>
    <submittedName>
        <fullName evidence="3">Type-IV pilin</fullName>
    </submittedName>
</protein>
<dbReference type="Gene3D" id="3.30.700.10">
    <property type="entry name" value="Glycoprotein, Type 4 Pilin"/>
    <property type="match status" value="1"/>
</dbReference>
<name>A0A0W0X0M4_9GAMM</name>
<dbReference type="Proteomes" id="UP000054858">
    <property type="component" value="Unassembled WGS sequence"/>
</dbReference>
<dbReference type="Pfam" id="PF07963">
    <property type="entry name" value="N_methyl"/>
    <property type="match status" value="1"/>
</dbReference>
<evidence type="ECO:0000256" key="1">
    <source>
        <dbReference type="ARBA" id="ARBA00022481"/>
    </source>
</evidence>
<dbReference type="Pfam" id="PF16732">
    <property type="entry name" value="ComP_DUS"/>
    <property type="match status" value="1"/>
</dbReference>
<dbReference type="NCBIfam" id="TIGR02532">
    <property type="entry name" value="IV_pilin_GFxxxE"/>
    <property type="match status" value="1"/>
</dbReference>
<dbReference type="SUPFAM" id="SSF54523">
    <property type="entry name" value="Pili subunits"/>
    <property type="match status" value="1"/>
</dbReference>
<organism evidence="3 4">
    <name type="scientific">Legionella oakridgensis</name>
    <dbReference type="NCBI Taxonomy" id="29423"/>
    <lineage>
        <taxon>Bacteria</taxon>
        <taxon>Pseudomonadati</taxon>
        <taxon>Pseudomonadota</taxon>
        <taxon>Gammaproteobacteria</taxon>
        <taxon>Legionellales</taxon>
        <taxon>Legionellaceae</taxon>
        <taxon>Legionella</taxon>
    </lineage>
</organism>
<dbReference type="PANTHER" id="PTHR30093:SF47">
    <property type="entry name" value="TYPE IV PILUS NON-CORE MINOR PILIN PILE"/>
    <property type="match status" value="1"/>
</dbReference>
<sequence>MKKGFSLIELLIVLVVIGILASIAYPSYRDYISRARRSDGQSALLDLASRMERYYSENHTYQTATIGTGNATDVLSSAVSPEGWYTLAINNPTTSTYTLQATPRNAQATADTLCQTLTLNQLGVKGIATGPAGSPTGTASQCW</sequence>
<dbReference type="GO" id="GO:0015627">
    <property type="term" value="C:type II protein secretion system complex"/>
    <property type="evidence" value="ECO:0007669"/>
    <property type="project" value="InterPro"/>
</dbReference>
<gene>
    <name evidence="3" type="primary">pilE_2</name>
    <name evidence="3" type="ORF">Loak_1775</name>
</gene>
<dbReference type="InterPro" id="IPR000983">
    <property type="entry name" value="Bac_GSPG_pilin"/>
</dbReference>